<reference evidence="2" key="1">
    <citation type="submission" date="2020-05" db="EMBL/GenBank/DDBJ databases">
        <title>Phylogenomic resolution of chytrid fungi.</title>
        <authorList>
            <person name="Stajich J.E."/>
            <person name="Amses K."/>
            <person name="Simmons R."/>
            <person name="Seto K."/>
            <person name="Myers J."/>
            <person name="Bonds A."/>
            <person name="Quandt C.A."/>
            <person name="Barry K."/>
            <person name="Liu P."/>
            <person name="Grigoriev I."/>
            <person name="Longcore J.E."/>
            <person name="James T.Y."/>
        </authorList>
    </citation>
    <scope>NUCLEOTIDE SEQUENCE</scope>
    <source>
        <strain evidence="2">JEL0513</strain>
    </source>
</reference>
<feature type="compositionally biased region" description="Low complexity" evidence="1">
    <location>
        <begin position="200"/>
        <end position="209"/>
    </location>
</feature>
<feature type="compositionally biased region" description="Low complexity" evidence="1">
    <location>
        <begin position="158"/>
        <end position="179"/>
    </location>
</feature>
<feature type="compositionally biased region" description="Polar residues" evidence="1">
    <location>
        <begin position="41"/>
        <end position="50"/>
    </location>
</feature>
<feature type="region of interest" description="Disordered" evidence="1">
    <location>
        <begin position="41"/>
        <end position="99"/>
    </location>
</feature>
<keyword evidence="3" id="KW-1185">Reference proteome</keyword>
<sequence>MPKPNARFLSSLVRQVDSHNYDLILRENKKSRDLLDEIELNSSSHNNGSPSRHYRHQQQLSRHHIQSSRLKSPSDHRHYDTGEKSEYDNHINSNYNDDADRYRIGRDFDINRTQIHCQSSYSPRRGNIEHIPNKNNDCHPKCHSPQHKTSAHSSAVRTSTSPQQQNQTTVFPTASLSNNDSEKNSDDDWNANEKSQHRQPLTLPSSSTSHTIKRTAVAVRGRGAVMAPTPAANNNSNSSLSRLDKYFADASYDATLDMDNYDDTNLDIYVGAVMSAAEERRVEARYRRREEKVERQRLRKEKKEKRENKKDIKKKKKEKSKKEEDEEDEKKKKDKKYKHESTEEKHRKKRRRRQEDNQDGSDDERDNNSSHEYDGIGSDSG</sequence>
<dbReference type="EMBL" id="JADGJH010001055">
    <property type="protein sequence ID" value="KAJ3119489.1"/>
    <property type="molecule type" value="Genomic_DNA"/>
</dbReference>
<evidence type="ECO:0000313" key="2">
    <source>
        <dbReference type="EMBL" id="KAJ3119489.1"/>
    </source>
</evidence>
<proteinExistence type="predicted"/>
<feature type="region of interest" description="Disordered" evidence="1">
    <location>
        <begin position="279"/>
        <end position="381"/>
    </location>
</feature>
<name>A0AAD5XFQ1_9FUNG</name>
<dbReference type="AlphaFoldDB" id="A0AAD5XFQ1"/>
<evidence type="ECO:0000256" key="1">
    <source>
        <dbReference type="SAM" id="MobiDB-lite"/>
    </source>
</evidence>
<feature type="compositionally biased region" description="Basic and acidic residues" evidence="1">
    <location>
        <begin position="279"/>
        <end position="296"/>
    </location>
</feature>
<feature type="compositionally biased region" description="Basic and acidic residues" evidence="1">
    <location>
        <begin position="126"/>
        <end position="140"/>
    </location>
</feature>
<dbReference type="Proteomes" id="UP001211907">
    <property type="component" value="Unassembled WGS sequence"/>
</dbReference>
<feature type="region of interest" description="Disordered" evidence="1">
    <location>
        <begin position="115"/>
        <end position="212"/>
    </location>
</feature>
<accession>A0AAD5XFQ1</accession>
<organism evidence="2 3">
    <name type="scientific">Physocladia obscura</name>
    <dbReference type="NCBI Taxonomy" id="109957"/>
    <lineage>
        <taxon>Eukaryota</taxon>
        <taxon>Fungi</taxon>
        <taxon>Fungi incertae sedis</taxon>
        <taxon>Chytridiomycota</taxon>
        <taxon>Chytridiomycota incertae sedis</taxon>
        <taxon>Chytridiomycetes</taxon>
        <taxon>Chytridiales</taxon>
        <taxon>Chytriomycetaceae</taxon>
        <taxon>Physocladia</taxon>
    </lineage>
</organism>
<comment type="caution">
    <text evidence="2">The sequence shown here is derived from an EMBL/GenBank/DDBJ whole genome shotgun (WGS) entry which is preliminary data.</text>
</comment>
<feature type="compositionally biased region" description="Basic residues" evidence="1">
    <location>
        <begin position="141"/>
        <end position="150"/>
    </location>
</feature>
<gene>
    <name evidence="2" type="ORF">HK100_000289</name>
</gene>
<feature type="compositionally biased region" description="Basic and acidic residues" evidence="1">
    <location>
        <begin position="72"/>
        <end position="89"/>
    </location>
</feature>
<feature type="compositionally biased region" description="Basic residues" evidence="1">
    <location>
        <begin position="52"/>
        <end position="66"/>
    </location>
</feature>
<evidence type="ECO:0000313" key="3">
    <source>
        <dbReference type="Proteomes" id="UP001211907"/>
    </source>
</evidence>
<protein>
    <submittedName>
        <fullName evidence="2">Uncharacterized protein</fullName>
    </submittedName>
</protein>